<dbReference type="NCBIfam" id="TIGR00188">
    <property type="entry name" value="rnpA"/>
    <property type="match status" value="1"/>
</dbReference>
<dbReference type="Proteomes" id="UP000034207">
    <property type="component" value="Unassembled WGS sequence"/>
</dbReference>
<keyword evidence="5 6" id="KW-0694">RNA-binding</keyword>
<dbReference type="InterPro" id="IPR000100">
    <property type="entry name" value="RNase_P"/>
</dbReference>
<protein>
    <recommendedName>
        <fullName evidence="6 7">Ribonuclease P protein component</fullName>
        <shortName evidence="6">RNase P protein</shortName>
        <shortName evidence="6">RNaseP protein</shortName>
        <ecNumber evidence="6 7">3.1.26.5</ecNumber>
    </recommendedName>
    <alternativeName>
        <fullName evidence="6">Protein C5</fullName>
    </alternativeName>
</protein>
<dbReference type="EMBL" id="LBVV01000005">
    <property type="protein sequence ID" value="KKQ95017.1"/>
    <property type="molecule type" value="Genomic_DNA"/>
</dbReference>
<comment type="caution">
    <text evidence="8">The sequence shown here is derived from an EMBL/GenBank/DDBJ whole genome shotgun (WGS) entry which is preliminary data.</text>
</comment>
<evidence type="ECO:0000313" key="8">
    <source>
        <dbReference type="EMBL" id="KKQ95017.1"/>
    </source>
</evidence>
<evidence type="ECO:0000256" key="3">
    <source>
        <dbReference type="ARBA" id="ARBA00022759"/>
    </source>
</evidence>
<sequence>MLKKQHRITSEKDFKRIYQKGKFFNIDGINIRFMPNRLSYSRVAIVVLKKGTKKAVKRNKVKRQVREIIRLMFLKIKPRFDIVITVKIDLSSKKYQEIEKSLLEGLKRIRLIDDEKNRNNIN</sequence>
<keyword evidence="4 6" id="KW-0378">Hydrolase</keyword>
<evidence type="ECO:0000313" key="9">
    <source>
        <dbReference type="Proteomes" id="UP000034207"/>
    </source>
</evidence>
<evidence type="ECO:0000256" key="5">
    <source>
        <dbReference type="ARBA" id="ARBA00022884"/>
    </source>
</evidence>
<comment type="subunit">
    <text evidence="6">Consists of a catalytic RNA component (M1 or rnpB) and a protein subunit.</text>
</comment>
<gene>
    <name evidence="6" type="primary">rnpA</name>
    <name evidence="8" type="ORF">UT18_C0005G0027</name>
</gene>
<dbReference type="Gene3D" id="3.30.230.10">
    <property type="match status" value="1"/>
</dbReference>
<dbReference type="GO" id="GO:0001682">
    <property type="term" value="P:tRNA 5'-leader removal"/>
    <property type="evidence" value="ECO:0007669"/>
    <property type="project" value="UniProtKB-UniRule"/>
</dbReference>
<dbReference type="EC" id="3.1.26.5" evidence="6 7"/>
<proteinExistence type="inferred from homology"/>
<dbReference type="GO" id="GO:0030677">
    <property type="term" value="C:ribonuclease P complex"/>
    <property type="evidence" value="ECO:0007669"/>
    <property type="project" value="TreeGrafter"/>
</dbReference>
<dbReference type="Pfam" id="PF00825">
    <property type="entry name" value="Ribonuclease_P"/>
    <property type="match status" value="1"/>
</dbReference>
<evidence type="ECO:0000256" key="4">
    <source>
        <dbReference type="ARBA" id="ARBA00022801"/>
    </source>
</evidence>
<dbReference type="GO" id="GO:0004526">
    <property type="term" value="F:ribonuclease P activity"/>
    <property type="evidence" value="ECO:0007669"/>
    <property type="project" value="UniProtKB-UniRule"/>
</dbReference>
<evidence type="ECO:0000256" key="1">
    <source>
        <dbReference type="ARBA" id="ARBA00022694"/>
    </source>
</evidence>
<accession>A0A0G0LVG2</accession>
<dbReference type="PANTHER" id="PTHR33992:SF1">
    <property type="entry name" value="RIBONUCLEASE P PROTEIN COMPONENT"/>
    <property type="match status" value="1"/>
</dbReference>
<evidence type="ECO:0000256" key="7">
    <source>
        <dbReference type="NCBIfam" id="TIGR00188"/>
    </source>
</evidence>
<comment type="similarity">
    <text evidence="6">Belongs to the RnpA family.</text>
</comment>
<keyword evidence="3 6" id="KW-0255">Endonuclease</keyword>
<organism evidence="8 9">
    <name type="scientific">candidate division CPR2 bacterium GW2011_GWC2_39_10</name>
    <dbReference type="NCBI Taxonomy" id="1618345"/>
    <lineage>
        <taxon>Bacteria</taxon>
        <taxon>Bacteria division CPR2</taxon>
    </lineage>
</organism>
<reference evidence="8 9" key="1">
    <citation type="journal article" date="2015" name="Nature">
        <title>rRNA introns, odd ribosomes, and small enigmatic genomes across a large radiation of phyla.</title>
        <authorList>
            <person name="Brown C.T."/>
            <person name="Hug L.A."/>
            <person name="Thomas B.C."/>
            <person name="Sharon I."/>
            <person name="Castelle C.J."/>
            <person name="Singh A."/>
            <person name="Wilkins M.J."/>
            <person name="Williams K.H."/>
            <person name="Banfield J.F."/>
        </authorList>
    </citation>
    <scope>NUCLEOTIDE SEQUENCE [LARGE SCALE GENOMIC DNA]</scope>
</reference>
<comment type="catalytic activity">
    <reaction evidence="6">
        <text>Endonucleolytic cleavage of RNA, removing 5'-extranucleotides from tRNA precursor.</text>
        <dbReference type="EC" id="3.1.26.5"/>
    </reaction>
</comment>
<dbReference type="GO" id="GO:0000049">
    <property type="term" value="F:tRNA binding"/>
    <property type="evidence" value="ECO:0007669"/>
    <property type="project" value="UniProtKB-UniRule"/>
</dbReference>
<dbReference type="PANTHER" id="PTHR33992">
    <property type="entry name" value="RIBONUCLEASE P PROTEIN COMPONENT"/>
    <property type="match status" value="1"/>
</dbReference>
<dbReference type="GO" id="GO:0042781">
    <property type="term" value="F:3'-tRNA processing endoribonuclease activity"/>
    <property type="evidence" value="ECO:0007669"/>
    <property type="project" value="TreeGrafter"/>
</dbReference>
<dbReference type="SUPFAM" id="SSF54211">
    <property type="entry name" value="Ribosomal protein S5 domain 2-like"/>
    <property type="match status" value="1"/>
</dbReference>
<name>A0A0G0LVG2_UNCC2</name>
<dbReference type="AlphaFoldDB" id="A0A0G0LVG2"/>
<dbReference type="HAMAP" id="MF_00227">
    <property type="entry name" value="RNase_P"/>
    <property type="match status" value="1"/>
</dbReference>
<evidence type="ECO:0000256" key="6">
    <source>
        <dbReference type="HAMAP-Rule" id="MF_00227"/>
    </source>
</evidence>
<dbReference type="InterPro" id="IPR020568">
    <property type="entry name" value="Ribosomal_Su5_D2-typ_SF"/>
</dbReference>
<keyword evidence="1 6" id="KW-0819">tRNA processing</keyword>
<evidence type="ECO:0000256" key="2">
    <source>
        <dbReference type="ARBA" id="ARBA00022722"/>
    </source>
</evidence>
<dbReference type="STRING" id="1618345.UT18_C0005G0027"/>
<keyword evidence="2 6" id="KW-0540">Nuclease</keyword>
<comment type="function">
    <text evidence="6">RNaseP catalyzes the removal of the 5'-leader sequence from pre-tRNA to produce the mature 5'-terminus. It can also cleave other RNA substrates such as 4.5S RNA. The protein component plays an auxiliary but essential role in vivo by binding to the 5'-leader sequence and broadening the substrate specificity of the ribozyme.</text>
</comment>
<dbReference type="InterPro" id="IPR014721">
    <property type="entry name" value="Ribsml_uS5_D2-typ_fold_subgr"/>
</dbReference>